<organism evidence="1 2">
    <name type="scientific">Pendulispora brunnea</name>
    <dbReference type="NCBI Taxonomy" id="2905690"/>
    <lineage>
        <taxon>Bacteria</taxon>
        <taxon>Pseudomonadati</taxon>
        <taxon>Myxococcota</taxon>
        <taxon>Myxococcia</taxon>
        <taxon>Myxococcales</taxon>
        <taxon>Sorangiineae</taxon>
        <taxon>Pendulisporaceae</taxon>
        <taxon>Pendulispora</taxon>
    </lineage>
</organism>
<dbReference type="EMBL" id="CP089982">
    <property type="protein sequence ID" value="WXA99176.1"/>
    <property type="molecule type" value="Genomic_DNA"/>
</dbReference>
<keyword evidence="2" id="KW-1185">Reference proteome</keyword>
<dbReference type="RefSeq" id="WP_394849810.1">
    <property type="nucleotide sequence ID" value="NZ_CP089982.1"/>
</dbReference>
<reference evidence="1 2" key="1">
    <citation type="submission" date="2021-12" db="EMBL/GenBank/DDBJ databases">
        <title>Discovery of the Pendulisporaceae a myxobacterial family with distinct sporulation behavior and unique specialized metabolism.</title>
        <authorList>
            <person name="Garcia R."/>
            <person name="Popoff A."/>
            <person name="Bader C.D."/>
            <person name="Loehr J."/>
            <person name="Walesch S."/>
            <person name="Walt C."/>
            <person name="Boldt J."/>
            <person name="Bunk B."/>
            <person name="Haeckl F.J.F.P.J."/>
            <person name="Gunesch A.P."/>
            <person name="Birkelbach J."/>
            <person name="Nuebel U."/>
            <person name="Pietschmann T."/>
            <person name="Bach T."/>
            <person name="Mueller R."/>
        </authorList>
    </citation>
    <scope>NUCLEOTIDE SEQUENCE [LARGE SCALE GENOMIC DNA]</scope>
    <source>
        <strain evidence="1 2">MSr12523</strain>
    </source>
</reference>
<evidence type="ECO:0000313" key="2">
    <source>
        <dbReference type="Proteomes" id="UP001379533"/>
    </source>
</evidence>
<proteinExistence type="predicted"/>
<accession>A0ABZ2KKV2</accession>
<sequence>MSGVYSFELEFDALVTLPATLERHGPRGGGIVRISELRDEAPPDELGVHYVATGEPAEDPEVPTLAYALQKTGLVGYGHLVTQVGAAPVWLAPKTSSLWLAAHQSYSHPWSNLPFSSVHNQVQIELDAKVTRHLERLLDGDPRHREFMRLLARGMERRARLRSPKFASGPKW</sequence>
<dbReference type="Proteomes" id="UP001379533">
    <property type="component" value="Chromosome"/>
</dbReference>
<protein>
    <submittedName>
        <fullName evidence="1">Uncharacterized protein</fullName>
    </submittedName>
</protein>
<evidence type="ECO:0000313" key="1">
    <source>
        <dbReference type="EMBL" id="WXA99176.1"/>
    </source>
</evidence>
<name>A0ABZ2KKV2_9BACT</name>
<gene>
    <name evidence="1" type="ORF">LZC95_20425</name>
</gene>